<name>A0A1N7J8S1_9BACI</name>
<accession>A0A1N7J8S1</accession>
<evidence type="ECO:0000256" key="1">
    <source>
        <dbReference type="SAM" id="Phobius"/>
    </source>
</evidence>
<keyword evidence="1" id="KW-1133">Transmembrane helix</keyword>
<sequence>MEFSAKSERNILVFFLLLSVLSAIRSSYINVMIVYLCVATFLLFGLLLSFRLKIEGSRLSYVVFIGKLKVYRSTVSPENIKKIKFKRTGWMGKMVVIQLKKGINWRVLHFESEETYRELEKYANQMEIPVMKAKDYLVLEK</sequence>
<keyword evidence="1" id="KW-0472">Membrane</keyword>
<dbReference type="STRING" id="570947.SAMN05421687_104150"/>
<evidence type="ECO:0000313" key="2">
    <source>
        <dbReference type="EMBL" id="SIS45677.1"/>
    </source>
</evidence>
<protein>
    <recommendedName>
        <fullName evidence="4">PH domain-containing protein</fullName>
    </recommendedName>
</protein>
<organism evidence="2 3">
    <name type="scientific">Salimicrobium flavidum</name>
    <dbReference type="NCBI Taxonomy" id="570947"/>
    <lineage>
        <taxon>Bacteria</taxon>
        <taxon>Bacillati</taxon>
        <taxon>Bacillota</taxon>
        <taxon>Bacilli</taxon>
        <taxon>Bacillales</taxon>
        <taxon>Bacillaceae</taxon>
        <taxon>Salimicrobium</taxon>
    </lineage>
</organism>
<dbReference type="AlphaFoldDB" id="A0A1N7J8S1"/>
<evidence type="ECO:0000313" key="3">
    <source>
        <dbReference type="Proteomes" id="UP000187608"/>
    </source>
</evidence>
<dbReference type="Proteomes" id="UP000187608">
    <property type="component" value="Unassembled WGS sequence"/>
</dbReference>
<gene>
    <name evidence="2" type="ORF">SAMN05421687_104150</name>
</gene>
<proteinExistence type="predicted"/>
<feature type="transmembrane region" description="Helical" evidence="1">
    <location>
        <begin position="32"/>
        <end position="50"/>
    </location>
</feature>
<reference evidence="3" key="1">
    <citation type="submission" date="2017-01" db="EMBL/GenBank/DDBJ databases">
        <authorList>
            <person name="Varghese N."/>
            <person name="Submissions S."/>
        </authorList>
    </citation>
    <scope>NUCLEOTIDE SEQUENCE [LARGE SCALE GENOMIC DNA]</scope>
    <source>
        <strain evidence="3">DSM 23127</strain>
    </source>
</reference>
<evidence type="ECO:0008006" key="4">
    <source>
        <dbReference type="Google" id="ProtNLM"/>
    </source>
</evidence>
<keyword evidence="3" id="KW-1185">Reference proteome</keyword>
<dbReference type="EMBL" id="FTOC01000004">
    <property type="protein sequence ID" value="SIS45677.1"/>
    <property type="molecule type" value="Genomic_DNA"/>
</dbReference>
<keyword evidence="1" id="KW-0812">Transmembrane</keyword>